<dbReference type="GO" id="GO:0046819">
    <property type="term" value="P:protein secretion by the type V secretion system"/>
    <property type="evidence" value="ECO:0007669"/>
    <property type="project" value="TreeGrafter"/>
</dbReference>
<dbReference type="Pfam" id="PF08479">
    <property type="entry name" value="POTRA_2"/>
    <property type="match status" value="1"/>
</dbReference>
<comment type="caution">
    <text evidence="6">The sequence shown here is derived from an EMBL/GenBank/DDBJ whole genome shotgun (WGS) entry which is preliminary data.</text>
</comment>
<dbReference type="GO" id="GO:0008320">
    <property type="term" value="F:protein transmembrane transporter activity"/>
    <property type="evidence" value="ECO:0007669"/>
    <property type="project" value="TreeGrafter"/>
</dbReference>
<keyword evidence="1" id="KW-0472">Membrane</keyword>
<dbReference type="Pfam" id="PF03865">
    <property type="entry name" value="ShlB"/>
    <property type="match status" value="1"/>
</dbReference>
<evidence type="ECO:0000256" key="1">
    <source>
        <dbReference type="ARBA" id="ARBA00022452"/>
    </source>
</evidence>
<gene>
    <name evidence="6" type="ORF">CH338_05285</name>
</gene>
<dbReference type="EMBL" id="NPEU01000033">
    <property type="protein sequence ID" value="RAI40769.1"/>
    <property type="molecule type" value="Genomic_DNA"/>
</dbReference>
<proteinExistence type="predicted"/>
<dbReference type="Gene3D" id="3.10.20.310">
    <property type="entry name" value="membrane protein fhac"/>
    <property type="match status" value="1"/>
</dbReference>
<keyword evidence="3" id="KW-0998">Cell outer membrane</keyword>
<dbReference type="Gene3D" id="2.40.160.50">
    <property type="entry name" value="membrane protein fhac: a member of the omp85/tpsb transporter family"/>
    <property type="match status" value="1"/>
</dbReference>
<evidence type="ECO:0000313" key="6">
    <source>
        <dbReference type="EMBL" id="RAI40769.1"/>
    </source>
</evidence>
<sequence>MLSGMCHYVRKQTFGTSRERRRRVSGAAAVLGGALVCAIISPVAAQQSDLTRTHRWFETFQTDQRRAARAPAVPGQTMGPAKADTRPFTTLSAIVIEGAEHVPADLIAATYQPFIGRRVSQADLVQITERITALYRDRGYHLSRAIVPPQDVVGNRILIKVIEGCITEVVLKGARAEQFGIRPLLAVVASEDPSRRDTLERQLLLANDIPGVRIADTAIDEIGAGTGRFRLTVWAETWRIFTALDMDNRGTPAVGPLQSYLNANLNSAMIGGDTLGVNVSSTPDDIRELAFGRLYYTAPVGDAGARITASGSYGAIRPGDERSVLDTRSWAETFELRGSVVPLRTREASLWLTGIGTIQEAFEGTAYDISFRDHLRTVGLTVDYQQHDALNGWNYLTFTVRQGIDLWGASRRGDTLLSRDDGAGEFTKLELAYTRYQPLSDVWSVKLSAFGQWASTGLLAVQELYLGSMFGRGYFGVELSGDNGFEAAAELRFDQTLSSEILKGYQLYGFLDGSMVWNFHSIDGAPLSLMLAGAGARLYLLQDLQVGVEAAVPIEYRVTVEPRPDPRLFFYVAKTFKLCPGSVQLRCS</sequence>
<dbReference type="GO" id="GO:0098046">
    <property type="term" value="C:type V protein secretion system complex"/>
    <property type="evidence" value="ECO:0007669"/>
    <property type="project" value="TreeGrafter"/>
</dbReference>
<keyword evidence="1" id="KW-1134">Transmembrane beta strand</keyword>
<organism evidence="6 7">
    <name type="scientific">Rhodoplanes elegans</name>
    <dbReference type="NCBI Taxonomy" id="29408"/>
    <lineage>
        <taxon>Bacteria</taxon>
        <taxon>Pseudomonadati</taxon>
        <taxon>Pseudomonadota</taxon>
        <taxon>Alphaproteobacteria</taxon>
        <taxon>Hyphomicrobiales</taxon>
        <taxon>Nitrobacteraceae</taxon>
        <taxon>Rhodoplanes</taxon>
    </lineage>
</organism>
<dbReference type="PANTHER" id="PTHR34597">
    <property type="entry name" value="SLR1661 PROTEIN"/>
    <property type="match status" value="1"/>
</dbReference>
<dbReference type="InterPro" id="IPR005565">
    <property type="entry name" value="Hemolysn_activator_HlyB_C"/>
</dbReference>
<evidence type="ECO:0000313" key="7">
    <source>
        <dbReference type="Proteomes" id="UP000248863"/>
    </source>
</evidence>
<dbReference type="RefSeq" id="WP_111356063.1">
    <property type="nucleotide sequence ID" value="NZ_NHSK01000160.1"/>
</dbReference>
<keyword evidence="7" id="KW-1185">Reference proteome</keyword>
<dbReference type="Proteomes" id="UP000248863">
    <property type="component" value="Unassembled WGS sequence"/>
</dbReference>
<name>A0A327KPJ4_9BRAD</name>
<accession>A0A327KPJ4</accession>
<evidence type="ECO:0000256" key="3">
    <source>
        <dbReference type="ARBA" id="ARBA00023237"/>
    </source>
</evidence>
<keyword evidence="2" id="KW-0812">Transmembrane</keyword>
<evidence type="ECO:0000256" key="2">
    <source>
        <dbReference type="ARBA" id="ARBA00022692"/>
    </source>
</evidence>
<evidence type="ECO:0000259" key="4">
    <source>
        <dbReference type="Pfam" id="PF03865"/>
    </source>
</evidence>
<dbReference type="InterPro" id="IPR051544">
    <property type="entry name" value="TPS_OM_transporter"/>
</dbReference>
<reference evidence="6 7" key="1">
    <citation type="submission" date="2017-07" db="EMBL/GenBank/DDBJ databases">
        <title>Draft Genome Sequences of Select Purple Nonsulfur Bacteria.</title>
        <authorList>
            <person name="Lasarre B."/>
            <person name="Mckinlay J.B."/>
        </authorList>
    </citation>
    <scope>NUCLEOTIDE SEQUENCE [LARGE SCALE GENOMIC DNA]</scope>
    <source>
        <strain evidence="6 7">DSM 11907</strain>
    </source>
</reference>
<dbReference type="OrthoDB" id="7439045at2"/>
<dbReference type="AlphaFoldDB" id="A0A327KPJ4"/>
<evidence type="ECO:0008006" key="8">
    <source>
        <dbReference type="Google" id="ProtNLM"/>
    </source>
</evidence>
<feature type="domain" description="Haemolysin activator HlyB C-terminal" evidence="4">
    <location>
        <begin position="239"/>
        <end position="535"/>
    </location>
</feature>
<feature type="domain" description="Polypeptide-transport-associated ShlB-type" evidence="5">
    <location>
        <begin position="90"/>
        <end position="164"/>
    </location>
</feature>
<dbReference type="InterPro" id="IPR013686">
    <property type="entry name" value="Polypept-transport_assoc_ShlB"/>
</dbReference>
<evidence type="ECO:0000259" key="5">
    <source>
        <dbReference type="Pfam" id="PF08479"/>
    </source>
</evidence>
<protein>
    <recommendedName>
        <fullName evidence="8">POTRA domain-containing protein</fullName>
    </recommendedName>
</protein>
<dbReference type="PANTHER" id="PTHR34597:SF6">
    <property type="entry name" value="BLR6126 PROTEIN"/>
    <property type="match status" value="1"/>
</dbReference>